<protein>
    <submittedName>
        <fullName evidence="2">Pimeloyl-ACP methyl ester carboxylesterase</fullName>
    </submittedName>
</protein>
<evidence type="ECO:0000313" key="3">
    <source>
        <dbReference type="Proteomes" id="UP000563524"/>
    </source>
</evidence>
<dbReference type="Gene3D" id="3.40.50.1820">
    <property type="entry name" value="alpha/beta hydrolase"/>
    <property type="match status" value="1"/>
</dbReference>
<name>A0A840I0F5_9PROT</name>
<accession>A0A840I0F5</accession>
<dbReference type="SUPFAM" id="SSF53474">
    <property type="entry name" value="alpha/beta-Hydrolases"/>
    <property type="match status" value="1"/>
</dbReference>
<keyword evidence="3" id="KW-1185">Reference proteome</keyword>
<reference evidence="2 3" key="1">
    <citation type="submission" date="2020-08" db="EMBL/GenBank/DDBJ databases">
        <title>Genomic Encyclopedia of Type Strains, Phase IV (KMG-IV): sequencing the most valuable type-strain genomes for metagenomic binning, comparative biology and taxonomic classification.</title>
        <authorList>
            <person name="Goeker M."/>
        </authorList>
    </citation>
    <scope>NUCLEOTIDE SEQUENCE [LARGE SCALE GENOMIC DNA]</scope>
    <source>
        <strain evidence="2 3">DSM 102850</strain>
    </source>
</reference>
<dbReference type="Pfam" id="PF00561">
    <property type="entry name" value="Abhydrolase_1"/>
    <property type="match status" value="1"/>
</dbReference>
<proteinExistence type="predicted"/>
<feature type="domain" description="AB hydrolase-1" evidence="1">
    <location>
        <begin position="59"/>
        <end position="108"/>
    </location>
</feature>
<dbReference type="InterPro" id="IPR000073">
    <property type="entry name" value="AB_hydrolase_1"/>
</dbReference>
<evidence type="ECO:0000313" key="2">
    <source>
        <dbReference type="EMBL" id="MBB4657724.1"/>
    </source>
</evidence>
<dbReference type="Proteomes" id="UP000563524">
    <property type="component" value="Unassembled WGS sequence"/>
</dbReference>
<dbReference type="InterPro" id="IPR029058">
    <property type="entry name" value="AB_hydrolase_fold"/>
</dbReference>
<organism evidence="2 3">
    <name type="scientific">Parvularcula dongshanensis</name>
    <dbReference type="NCBI Taxonomy" id="1173995"/>
    <lineage>
        <taxon>Bacteria</taxon>
        <taxon>Pseudomonadati</taxon>
        <taxon>Pseudomonadota</taxon>
        <taxon>Alphaproteobacteria</taxon>
        <taxon>Parvularculales</taxon>
        <taxon>Parvularculaceae</taxon>
        <taxon>Parvularcula</taxon>
    </lineage>
</organism>
<dbReference type="AlphaFoldDB" id="A0A840I0F5"/>
<sequence length="242" mass="24876">MGAAAPRVLFDAGAFGLYVDGANLVRALAARGVAAASFTRAGLYGSDPLPEGGVPSPAFHAGDMARLLGAVGAAGPVVLVGHSMASLRLFEFAGRHPQRVRGLVLVDGVVPDGGPVGPALTAFSAACAPITPVLPSMARWAKYYPNAMALSGRERADKLASITSQAHWRAARREVREAARAKAPPVPRLPTVLMPATIISAGTSRLARRTEASLQELRAWGHASVLSPGPCGAIAEAAHSLL</sequence>
<comment type="caution">
    <text evidence="2">The sequence shown here is derived from an EMBL/GenBank/DDBJ whole genome shotgun (WGS) entry which is preliminary data.</text>
</comment>
<dbReference type="EMBL" id="JACHOB010000001">
    <property type="protein sequence ID" value="MBB4657724.1"/>
    <property type="molecule type" value="Genomic_DNA"/>
</dbReference>
<evidence type="ECO:0000259" key="1">
    <source>
        <dbReference type="Pfam" id="PF00561"/>
    </source>
</evidence>
<gene>
    <name evidence="2" type="ORF">GGQ59_000224</name>
</gene>
<dbReference type="RefSeq" id="WP_183815054.1">
    <property type="nucleotide sequence ID" value="NZ_JACHOB010000001.1"/>
</dbReference>